<evidence type="ECO:0000256" key="8">
    <source>
        <dbReference type="ARBA" id="ARBA00023170"/>
    </source>
</evidence>
<dbReference type="RefSeq" id="WP_089319249.1">
    <property type="nucleotide sequence ID" value="NZ_FZOQ01000008.1"/>
</dbReference>
<keyword evidence="8 14" id="KW-0675">Receptor</keyword>
<dbReference type="InterPro" id="IPR039426">
    <property type="entry name" value="TonB-dep_rcpt-like"/>
</dbReference>
<feature type="chain" id="PRO_5013076916" evidence="11">
    <location>
        <begin position="23"/>
        <end position="783"/>
    </location>
</feature>
<feature type="domain" description="TonB-dependent receptor-like beta-barrel" evidence="12">
    <location>
        <begin position="289"/>
        <end position="743"/>
    </location>
</feature>
<evidence type="ECO:0000313" key="14">
    <source>
        <dbReference type="EMBL" id="SNS56131.1"/>
    </source>
</evidence>
<keyword evidence="6 10" id="KW-0798">TonB box</keyword>
<dbReference type="EMBL" id="FZOQ01000008">
    <property type="protein sequence ID" value="SNS56131.1"/>
    <property type="molecule type" value="Genomic_DNA"/>
</dbReference>
<sequence length="783" mass="89150">MLLQKLFLFLLFLFVLAPKGQAQQQQYTLSGTVRSAWGERLEEAYMVINPGNKIVATGEKGRFSITLEEGTYQIICQYVGMEPFSYEVVLNEDLDVNLELVQRNFQLKQVEITTQPTMDVNSTHLGSTYVDQKLLARMPALLGEADVIRSVSSLPGVVNAGEGTSGFYVRGGSADQNLILLDDAPVFNANHLFGFFSIYNPDVLESYELHRSGISAKYGSRISSILDVKMQDGNFEKMRYQVGLSPITAKLSADGPITPKLSMLVALRGAYPDYVLKLFPSDNIRNSSGYFYDGNLKFKYQLNEKNNFSFSGYYSADGFKFPYDTTYHWTNTLGTLKWNHLFNNDFAGTLTLVKSLYQNTVEGIATGEEFKLKSGIDYAQVKADLGYYGLDQHELEFGTSAALYDIQPGDLIPYGTSSLNRRTQDRDKGYEYTAYLNDSFVLNEKLSLSIGLRYSFFRKVGPAEVYLYAEGVPRSETSVYDTLRYSSGEAVQHYQGLEPRFSVKYSLNAKSSLKLGLSRTRQYIQLISNTAAITPVDVWKLSNKYMEPQVADQVTVGYFYMHPERRYEFTWEVYYRKLYNQLDYKDGAVILLNPTLEADLLYGEGEAYGSEWLLKKSKGRLTGWLSLSYSRSFRTIAGNTPEETINNGAPYPSNYDKPVNISIFTNYHLTPKWTFSSNFNYSTGRPITGSDSWFNYHGNIFANYYGRNQERLPDYHRLDISFNYTFRKSERVEKNLSISVYNLYFRKNAYSTLFQHYFGAPPMAYRLAVIGVAIPSVSYNIKF</sequence>
<evidence type="ECO:0000256" key="9">
    <source>
        <dbReference type="ARBA" id="ARBA00023237"/>
    </source>
</evidence>
<keyword evidence="5 11" id="KW-0732">Signal</keyword>
<evidence type="ECO:0000259" key="12">
    <source>
        <dbReference type="Pfam" id="PF00593"/>
    </source>
</evidence>
<evidence type="ECO:0000256" key="3">
    <source>
        <dbReference type="ARBA" id="ARBA00022452"/>
    </source>
</evidence>
<keyword evidence="15" id="KW-1185">Reference proteome</keyword>
<dbReference type="AlphaFoldDB" id="A0A239FHB2"/>
<evidence type="ECO:0000259" key="13">
    <source>
        <dbReference type="Pfam" id="PF07715"/>
    </source>
</evidence>
<evidence type="ECO:0000256" key="5">
    <source>
        <dbReference type="ARBA" id="ARBA00022729"/>
    </source>
</evidence>
<dbReference type="GO" id="GO:0015344">
    <property type="term" value="F:siderophore uptake transmembrane transporter activity"/>
    <property type="evidence" value="ECO:0007669"/>
    <property type="project" value="TreeGrafter"/>
</dbReference>
<evidence type="ECO:0000256" key="7">
    <source>
        <dbReference type="ARBA" id="ARBA00023136"/>
    </source>
</evidence>
<protein>
    <submittedName>
        <fullName evidence="14">Outer membrane receptor proteins, mostly Fe transport</fullName>
    </submittedName>
</protein>
<evidence type="ECO:0000313" key="15">
    <source>
        <dbReference type="Proteomes" id="UP000198432"/>
    </source>
</evidence>
<dbReference type="Gene3D" id="2.40.170.20">
    <property type="entry name" value="TonB-dependent receptor, beta-barrel domain"/>
    <property type="match status" value="1"/>
</dbReference>
<dbReference type="SUPFAM" id="SSF56935">
    <property type="entry name" value="Porins"/>
    <property type="match status" value="1"/>
</dbReference>
<dbReference type="Pfam" id="PF13715">
    <property type="entry name" value="CarbopepD_reg_2"/>
    <property type="match status" value="1"/>
</dbReference>
<keyword evidence="3" id="KW-1134">Transmembrane beta strand</keyword>
<accession>A0A239FHB2</accession>
<evidence type="ECO:0000256" key="4">
    <source>
        <dbReference type="ARBA" id="ARBA00022692"/>
    </source>
</evidence>
<feature type="domain" description="TonB-dependent receptor plug" evidence="13">
    <location>
        <begin position="145"/>
        <end position="221"/>
    </location>
</feature>
<dbReference type="InterPro" id="IPR012910">
    <property type="entry name" value="Plug_dom"/>
</dbReference>
<evidence type="ECO:0000256" key="1">
    <source>
        <dbReference type="ARBA" id="ARBA00004571"/>
    </source>
</evidence>
<evidence type="ECO:0000256" key="10">
    <source>
        <dbReference type="RuleBase" id="RU003357"/>
    </source>
</evidence>
<dbReference type="SUPFAM" id="SSF49464">
    <property type="entry name" value="Carboxypeptidase regulatory domain-like"/>
    <property type="match status" value="1"/>
</dbReference>
<dbReference type="InterPro" id="IPR000531">
    <property type="entry name" value="Beta-barrel_TonB"/>
</dbReference>
<dbReference type="InterPro" id="IPR008969">
    <property type="entry name" value="CarboxyPept-like_regulatory"/>
</dbReference>
<name>A0A239FHB2_9BACT</name>
<feature type="signal peptide" evidence="11">
    <location>
        <begin position="1"/>
        <end position="22"/>
    </location>
</feature>
<dbReference type="Proteomes" id="UP000198432">
    <property type="component" value="Unassembled WGS sequence"/>
</dbReference>
<dbReference type="Gene3D" id="2.60.40.1120">
    <property type="entry name" value="Carboxypeptidase-like, regulatory domain"/>
    <property type="match status" value="1"/>
</dbReference>
<dbReference type="OrthoDB" id="9758870at2"/>
<dbReference type="Pfam" id="PF00593">
    <property type="entry name" value="TonB_dep_Rec_b-barrel"/>
    <property type="match status" value="1"/>
</dbReference>
<keyword evidence="9" id="KW-0998">Cell outer membrane</keyword>
<dbReference type="PANTHER" id="PTHR30069">
    <property type="entry name" value="TONB-DEPENDENT OUTER MEMBRANE RECEPTOR"/>
    <property type="match status" value="1"/>
</dbReference>
<evidence type="ECO:0000256" key="2">
    <source>
        <dbReference type="ARBA" id="ARBA00022448"/>
    </source>
</evidence>
<gene>
    <name evidence="14" type="ORF">SAMN06296052_108182</name>
</gene>
<dbReference type="PANTHER" id="PTHR30069:SF29">
    <property type="entry name" value="HEMOGLOBIN AND HEMOGLOBIN-HAPTOGLOBIN-BINDING PROTEIN 1-RELATED"/>
    <property type="match status" value="1"/>
</dbReference>
<dbReference type="Pfam" id="PF07715">
    <property type="entry name" value="Plug"/>
    <property type="match status" value="1"/>
</dbReference>
<proteinExistence type="inferred from homology"/>
<organism evidence="14 15">
    <name type="scientific">Pontibacter ummariensis</name>
    <dbReference type="NCBI Taxonomy" id="1610492"/>
    <lineage>
        <taxon>Bacteria</taxon>
        <taxon>Pseudomonadati</taxon>
        <taxon>Bacteroidota</taxon>
        <taxon>Cytophagia</taxon>
        <taxon>Cytophagales</taxon>
        <taxon>Hymenobacteraceae</taxon>
        <taxon>Pontibacter</taxon>
    </lineage>
</organism>
<dbReference type="Gene3D" id="2.170.130.10">
    <property type="entry name" value="TonB-dependent receptor, plug domain"/>
    <property type="match status" value="1"/>
</dbReference>
<dbReference type="GO" id="GO:0009279">
    <property type="term" value="C:cell outer membrane"/>
    <property type="evidence" value="ECO:0007669"/>
    <property type="project" value="UniProtKB-SubCell"/>
</dbReference>
<comment type="subcellular location">
    <subcellularLocation>
        <location evidence="1">Cell outer membrane</location>
        <topology evidence="1">Multi-pass membrane protein</topology>
    </subcellularLocation>
</comment>
<dbReference type="InterPro" id="IPR037066">
    <property type="entry name" value="Plug_dom_sf"/>
</dbReference>
<keyword evidence="2" id="KW-0813">Transport</keyword>
<evidence type="ECO:0000256" key="6">
    <source>
        <dbReference type="ARBA" id="ARBA00023077"/>
    </source>
</evidence>
<evidence type="ECO:0000256" key="11">
    <source>
        <dbReference type="SAM" id="SignalP"/>
    </source>
</evidence>
<reference evidence="15" key="1">
    <citation type="submission" date="2017-06" db="EMBL/GenBank/DDBJ databases">
        <authorList>
            <person name="Varghese N."/>
            <person name="Submissions S."/>
        </authorList>
    </citation>
    <scope>NUCLEOTIDE SEQUENCE [LARGE SCALE GENOMIC DNA]</scope>
    <source>
        <strain evidence="15">NKM1</strain>
    </source>
</reference>
<dbReference type="GO" id="GO:0044718">
    <property type="term" value="P:siderophore transmembrane transport"/>
    <property type="evidence" value="ECO:0007669"/>
    <property type="project" value="TreeGrafter"/>
</dbReference>
<keyword evidence="7 10" id="KW-0472">Membrane</keyword>
<dbReference type="InterPro" id="IPR036942">
    <property type="entry name" value="Beta-barrel_TonB_sf"/>
</dbReference>
<comment type="similarity">
    <text evidence="10">Belongs to the TonB-dependent receptor family.</text>
</comment>
<keyword evidence="4" id="KW-0812">Transmembrane</keyword>